<dbReference type="PROSITE" id="PS50294">
    <property type="entry name" value="WD_REPEATS_REGION"/>
    <property type="match status" value="2"/>
</dbReference>
<reference evidence="6" key="1">
    <citation type="submission" date="2021-11" db="EMBL/GenBank/DDBJ databases">
        <authorList>
            <consortium name="Genoscope - CEA"/>
            <person name="William W."/>
        </authorList>
    </citation>
    <scope>NUCLEOTIDE SEQUENCE</scope>
</reference>
<keyword evidence="3" id="KW-0863">Zinc-finger</keyword>
<dbReference type="SUPFAM" id="SSF50978">
    <property type="entry name" value="WD40 repeat-like"/>
    <property type="match status" value="1"/>
</dbReference>
<dbReference type="InterPro" id="IPR001841">
    <property type="entry name" value="Znf_RING"/>
</dbReference>
<dbReference type="AlphaFoldDB" id="A0A8J2SW70"/>
<dbReference type="SUPFAM" id="SSF57850">
    <property type="entry name" value="RING/U-box"/>
    <property type="match status" value="1"/>
</dbReference>
<accession>A0A8J2SW70</accession>
<dbReference type="PROSITE" id="PS50082">
    <property type="entry name" value="WD_REPEATS_2"/>
    <property type="match status" value="2"/>
</dbReference>
<dbReference type="InterPro" id="IPR036322">
    <property type="entry name" value="WD40_repeat_dom_sf"/>
</dbReference>
<dbReference type="Pfam" id="PF00400">
    <property type="entry name" value="WD40"/>
    <property type="match status" value="3"/>
</dbReference>
<dbReference type="SMART" id="SM00320">
    <property type="entry name" value="WD40"/>
    <property type="match status" value="4"/>
</dbReference>
<dbReference type="OrthoDB" id="674604at2759"/>
<keyword evidence="1 4" id="KW-0853">WD repeat</keyword>
<keyword evidence="2" id="KW-0677">Repeat</keyword>
<dbReference type="InterPro" id="IPR013083">
    <property type="entry name" value="Znf_RING/FYVE/PHD"/>
</dbReference>
<keyword evidence="3" id="KW-0479">Metal-binding</keyword>
<name>A0A8J2SW70_9STRA</name>
<dbReference type="PROSITE" id="PS00678">
    <property type="entry name" value="WD_REPEATS_1"/>
    <property type="match status" value="1"/>
</dbReference>
<evidence type="ECO:0000256" key="1">
    <source>
        <dbReference type="ARBA" id="ARBA00022574"/>
    </source>
</evidence>
<gene>
    <name evidence="6" type="ORF">PECAL_6P01060</name>
</gene>
<dbReference type="PROSITE" id="PS50089">
    <property type="entry name" value="ZF_RING_2"/>
    <property type="match status" value="1"/>
</dbReference>
<dbReference type="InterPro" id="IPR019775">
    <property type="entry name" value="WD40_repeat_CS"/>
</dbReference>
<dbReference type="EMBL" id="CAKKNE010000006">
    <property type="protein sequence ID" value="CAH0378516.1"/>
    <property type="molecule type" value="Genomic_DNA"/>
</dbReference>
<keyword evidence="7" id="KW-1185">Reference proteome</keyword>
<dbReference type="GO" id="GO:0008270">
    <property type="term" value="F:zinc ion binding"/>
    <property type="evidence" value="ECO:0007669"/>
    <property type="project" value="UniProtKB-KW"/>
</dbReference>
<dbReference type="SMART" id="SM00184">
    <property type="entry name" value="RING"/>
    <property type="match status" value="1"/>
</dbReference>
<keyword evidence="3" id="KW-0862">Zinc</keyword>
<dbReference type="InterPro" id="IPR015943">
    <property type="entry name" value="WD40/YVTN_repeat-like_dom_sf"/>
</dbReference>
<dbReference type="Gene3D" id="1.10.510.10">
    <property type="entry name" value="Transferase(Phosphotransferase) domain 1"/>
    <property type="match status" value="1"/>
</dbReference>
<evidence type="ECO:0000259" key="5">
    <source>
        <dbReference type="PROSITE" id="PS50089"/>
    </source>
</evidence>
<evidence type="ECO:0000256" key="4">
    <source>
        <dbReference type="PROSITE-ProRule" id="PRU00221"/>
    </source>
</evidence>
<proteinExistence type="predicted"/>
<dbReference type="InterPro" id="IPR001680">
    <property type="entry name" value="WD40_rpt"/>
</dbReference>
<comment type="caution">
    <text evidence="6">The sequence shown here is derived from an EMBL/GenBank/DDBJ whole genome shotgun (WGS) entry which is preliminary data.</text>
</comment>
<sequence>MENVGSAGLRTLSLVSHPALCPILFYHIDDAGPICFASPFPAVRHYGETFHDGEFVGTLENALLMHPEMSPSQRLKFAADVAAGLDHLRACDIVHGAVCPAAISVRCVPGRIQDLTTILSSGPGFLAVLHLDDLTGCVFAPEAATGTKGEDTDAWIAVVANLLTGEHARLDPTNLVERFGTEIGTNPLAVACEAFRHTDCEAANFVHDEVAKLFGTFISMIGPDGPTNRGADGHFITPLIRCFTPIIALQDTTEPAPIDNAPSTPTRATTLVRALQSPAAAVNLCTICMDCAPNARLHPCNHTSICVDCAIRLTERAQSGPALCPICRQPFRVFEKISGKDAIYEAPEAISIGGNNMGAVYSIIVPPEGCIGDIITSHEGITKRWDIDRRECLKTSTGHVQSDVLGTYVPRGIVTIERDSGDMHVLQARGHREYHEVWNCHELNGLIADGNGSPYVNYWGYKHGELVFVGRPFTWTQNCVTCVGAKADGTLVTGHSSGEIQYWGPHASESSLNPHSRYYKCIEAHEEKVTCIAFTRESELIISGGGDRLVKVWNSTATEVISEFEHQSSITHALSLTGKRIASTCMANYKIIVSKDDSGDRIHTLEGHSGWITCLSDLPHEKLTLLASGSKDRSIRVWDVTAGSTVMVLDEHKYPINCMAVLSDGRLISGSGHWLSPGEIKVWQKPALISDSTTAEPAVNGDAQDAA</sequence>
<dbReference type="InterPro" id="IPR011009">
    <property type="entry name" value="Kinase-like_dom_sf"/>
</dbReference>
<feature type="domain" description="RING-type" evidence="5">
    <location>
        <begin position="285"/>
        <end position="328"/>
    </location>
</feature>
<dbReference type="PANTHER" id="PTHR19848:SF8">
    <property type="entry name" value="F-BOX AND WD REPEAT DOMAIN CONTAINING 7"/>
    <property type="match status" value="1"/>
</dbReference>
<organism evidence="6 7">
    <name type="scientific">Pelagomonas calceolata</name>
    <dbReference type="NCBI Taxonomy" id="35677"/>
    <lineage>
        <taxon>Eukaryota</taxon>
        <taxon>Sar</taxon>
        <taxon>Stramenopiles</taxon>
        <taxon>Ochrophyta</taxon>
        <taxon>Pelagophyceae</taxon>
        <taxon>Pelagomonadales</taxon>
        <taxon>Pelagomonadaceae</taxon>
        <taxon>Pelagomonas</taxon>
    </lineage>
</organism>
<evidence type="ECO:0000313" key="7">
    <source>
        <dbReference type="Proteomes" id="UP000789595"/>
    </source>
</evidence>
<dbReference type="Pfam" id="PF13920">
    <property type="entry name" value="zf-C3HC4_3"/>
    <property type="match status" value="1"/>
</dbReference>
<dbReference type="Proteomes" id="UP000789595">
    <property type="component" value="Unassembled WGS sequence"/>
</dbReference>
<evidence type="ECO:0000256" key="3">
    <source>
        <dbReference type="PROSITE-ProRule" id="PRU00175"/>
    </source>
</evidence>
<evidence type="ECO:0000313" key="6">
    <source>
        <dbReference type="EMBL" id="CAH0378516.1"/>
    </source>
</evidence>
<protein>
    <recommendedName>
        <fullName evidence="5">RING-type domain-containing protein</fullName>
    </recommendedName>
</protein>
<dbReference type="Gene3D" id="3.30.40.10">
    <property type="entry name" value="Zinc/RING finger domain, C3HC4 (zinc finger)"/>
    <property type="match status" value="1"/>
</dbReference>
<dbReference type="Gene3D" id="2.130.10.10">
    <property type="entry name" value="YVTN repeat-like/Quinoprotein amine dehydrogenase"/>
    <property type="match status" value="2"/>
</dbReference>
<dbReference type="SUPFAM" id="SSF56112">
    <property type="entry name" value="Protein kinase-like (PK-like)"/>
    <property type="match status" value="1"/>
</dbReference>
<feature type="repeat" description="WD" evidence="4">
    <location>
        <begin position="605"/>
        <end position="648"/>
    </location>
</feature>
<feature type="repeat" description="WD" evidence="4">
    <location>
        <begin position="522"/>
        <end position="563"/>
    </location>
</feature>
<dbReference type="PANTHER" id="PTHR19848">
    <property type="entry name" value="WD40 REPEAT PROTEIN"/>
    <property type="match status" value="1"/>
</dbReference>
<evidence type="ECO:0000256" key="2">
    <source>
        <dbReference type="ARBA" id="ARBA00022737"/>
    </source>
</evidence>